<dbReference type="InterPro" id="IPR002942">
    <property type="entry name" value="S4_RNA-bd"/>
</dbReference>
<evidence type="ECO:0000313" key="5">
    <source>
        <dbReference type="EMBL" id="OGZ12055.1"/>
    </source>
</evidence>
<evidence type="ECO:0000256" key="3">
    <source>
        <dbReference type="PROSITE-ProRule" id="PRU00182"/>
    </source>
</evidence>
<accession>A0A1G2DEJ5</accession>
<feature type="domain" description="RNA-binding S4" evidence="4">
    <location>
        <begin position="10"/>
        <end position="75"/>
    </location>
</feature>
<dbReference type="PANTHER" id="PTHR32319">
    <property type="entry name" value="BACTERIAL HEMOLYSIN-LIKE PROTEIN"/>
    <property type="match status" value="1"/>
</dbReference>
<dbReference type="InterPro" id="IPR002877">
    <property type="entry name" value="RNA_MeTrfase_FtsJ_dom"/>
</dbReference>
<dbReference type="Proteomes" id="UP000178534">
    <property type="component" value="Unassembled WGS sequence"/>
</dbReference>
<dbReference type="CDD" id="cd00165">
    <property type="entry name" value="S4"/>
    <property type="match status" value="1"/>
</dbReference>
<dbReference type="InterPro" id="IPR036986">
    <property type="entry name" value="S4_RNA-bd_sf"/>
</dbReference>
<comment type="caution">
    <text evidence="5">The sequence shown here is derived from an EMBL/GenBank/DDBJ whole genome shotgun (WGS) entry which is preliminary data.</text>
</comment>
<dbReference type="GO" id="GO:0008168">
    <property type="term" value="F:methyltransferase activity"/>
    <property type="evidence" value="ECO:0007669"/>
    <property type="project" value="InterPro"/>
</dbReference>
<dbReference type="GO" id="GO:0003723">
    <property type="term" value="F:RNA binding"/>
    <property type="evidence" value="ECO:0007669"/>
    <property type="project" value="UniProtKB-KW"/>
</dbReference>
<dbReference type="EMBL" id="MHLP01000028">
    <property type="protein sequence ID" value="OGZ12055.1"/>
    <property type="molecule type" value="Genomic_DNA"/>
</dbReference>
<keyword evidence="1 3" id="KW-0694">RNA-binding</keyword>
<dbReference type="AlphaFoldDB" id="A0A1G2DEJ5"/>
<dbReference type="GO" id="GO:0032259">
    <property type="term" value="P:methylation"/>
    <property type="evidence" value="ECO:0007669"/>
    <property type="project" value="InterPro"/>
</dbReference>
<evidence type="ECO:0000259" key="4">
    <source>
        <dbReference type="SMART" id="SM00363"/>
    </source>
</evidence>
<proteinExistence type="inferred from homology"/>
<dbReference type="SUPFAM" id="SSF55174">
    <property type="entry name" value="Alpha-L RNA-binding motif"/>
    <property type="match status" value="1"/>
</dbReference>
<dbReference type="PROSITE" id="PS50889">
    <property type="entry name" value="S4"/>
    <property type="match status" value="1"/>
</dbReference>
<dbReference type="Pfam" id="PF01479">
    <property type="entry name" value="S4"/>
    <property type="match status" value="1"/>
</dbReference>
<reference evidence="5 6" key="1">
    <citation type="journal article" date="2016" name="Nat. Commun.">
        <title>Thousands of microbial genomes shed light on interconnected biogeochemical processes in an aquifer system.</title>
        <authorList>
            <person name="Anantharaman K."/>
            <person name="Brown C.T."/>
            <person name="Hug L.A."/>
            <person name="Sharon I."/>
            <person name="Castelle C.J."/>
            <person name="Probst A.J."/>
            <person name="Thomas B.C."/>
            <person name="Singh A."/>
            <person name="Wilkins M.J."/>
            <person name="Karaoz U."/>
            <person name="Brodie E.L."/>
            <person name="Williams K.H."/>
            <person name="Hubbard S.S."/>
            <person name="Banfield J.F."/>
        </authorList>
    </citation>
    <scope>NUCLEOTIDE SEQUENCE [LARGE SCALE GENOMIC DNA]</scope>
</reference>
<name>A0A1G2DEJ5_9BACT</name>
<evidence type="ECO:0000256" key="1">
    <source>
        <dbReference type="ARBA" id="ARBA00022884"/>
    </source>
</evidence>
<dbReference type="Gene3D" id="3.40.50.150">
    <property type="entry name" value="Vaccinia Virus protein VP39"/>
    <property type="match status" value="1"/>
</dbReference>
<dbReference type="CDD" id="cd02440">
    <property type="entry name" value="AdoMet_MTases"/>
    <property type="match status" value="1"/>
</dbReference>
<dbReference type="PANTHER" id="PTHR32319:SF0">
    <property type="entry name" value="BACTERIAL HEMOLYSIN-LIKE PROTEIN"/>
    <property type="match status" value="1"/>
</dbReference>
<comment type="similarity">
    <text evidence="2">Belongs to the TlyA family.</text>
</comment>
<dbReference type="Pfam" id="PF01728">
    <property type="entry name" value="FtsJ"/>
    <property type="match status" value="1"/>
</dbReference>
<evidence type="ECO:0000256" key="2">
    <source>
        <dbReference type="ARBA" id="ARBA00029460"/>
    </source>
</evidence>
<dbReference type="InterPro" id="IPR029063">
    <property type="entry name" value="SAM-dependent_MTases_sf"/>
</dbReference>
<dbReference type="SMART" id="SM00363">
    <property type="entry name" value="S4"/>
    <property type="match status" value="1"/>
</dbReference>
<dbReference type="InterPro" id="IPR047048">
    <property type="entry name" value="TlyA"/>
</dbReference>
<dbReference type="SUPFAM" id="SSF53335">
    <property type="entry name" value="S-adenosyl-L-methionine-dependent methyltransferases"/>
    <property type="match status" value="1"/>
</dbReference>
<dbReference type="InterPro" id="IPR004538">
    <property type="entry name" value="Hemolysin_A/TlyA"/>
</dbReference>
<gene>
    <name evidence="5" type="ORF">A2942_00050</name>
</gene>
<protein>
    <recommendedName>
        <fullName evidence="4">RNA-binding S4 domain-containing protein</fullName>
    </recommendedName>
</protein>
<dbReference type="STRING" id="1798665.A2942_00050"/>
<evidence type="ECO:0000313" key="6">
    <source>
        <dbReference type="Proteomes" id="UP000178534"/>
    </source>
</evidence>
<dbReference type="Gene3D" id="3.10.290.10">
    <property type="entry name" value="RNA-binding S4 domain"/>
    <property type="match status" value="1"/>
</dbReference>
<sequence>MDTKEEAKKVRLDRTLPERGLVSSRARGEVLITEGNVAVDGVVVKNKSFLVGKENMVTLLREDIKWVSRGALKLEHALDRWAIDPKGKIILDVGASTGGFTEVLLSRGAKKIYALDVGHGQLVAKLSTDPRVVDMEGVHISDAKLSDFKKPIDMIVVDVSFISLEKVLPKVKELLRSGGELILLIKPQFEVGKKHIGKGIVSDPKLHSDVAMRIEALAEELGFCVQGVIASQVLGGDGNKEFLLYAQFCA</sequence>
<organism evidence="5 6">
    <name type="scientific">Candidatus Lloydbacteria bacterium RIFCSPLOWO2_01_FULL_50_20</name>
    <dbReference type="NCBI Taxonomy" id="1798665"/>
    <lineage>
        <taxon>Bacteria</taxon>
        <taxon>Candidatus Lloydiibacteriota</taxon>
    </lineage>
</organism>
<dbReference type="PIRSF" id="PIRSF005578">
    <property type="entry name" value="TlyA"/>
    <property type="match status" value="1"/>
</dbReference>
<dbReference type="NCBIfam" id="TIGR00478">
    <property type="entry name" value="tly"/>
    <property type="match status" value="1"/>
</dbReference>